<dbReference type="GO" id="GO:0016740">
    <property type="term" value="F:transferase activity"/>
    <property type="evidence" value="ECO:0007669"/>
    <property type="project" value="UniProtKB-KW"/>
</dbReference>
<evidence type="ECO:0000313" key="3">
    <source>
        <dbReference type="Proteomes" id="UP000293347"/>
    </source>
</evidence>
<dbReference type="OrthoDB" id="6638511at2"/>
<sequence>MESKTNLPLISIIMPAYNSEKLIEDSINSVISQTYPNWELIVINDGSSDSTADIVTGIAATDSRVKLFNQKNQGIGASRNNGYGYSSGSWIGFLDHDDLWHPLKLEKQMSAVSKDPGIDVVFSNGWFFYNNDLSNVTDYRTLIGTFKPEDLYLRQLEENYIATLAVIVKRDIIDRIGPWEEGKLIQGCDDYDYWFRMAIQKAVFHSVEDQLFYYRKHDSNYSNNAVKMLTAEGYVLLKNYDTSILNSKGKVVKFEKKIHSVLLDLIRNGEVEQTKNILVQLMVLIPSRYINAALKIFKVLGLKSYWIVRILFKSERNFKV</sequence>
<dbReference type="EMBL" id="SJSL01000002">
    <property type="protein sequence ID" value="TCD01695.1"/>
    <property type="molecule type" value="Genomic_DNA"/>
</dbReference>
<comment type="caution">
    <text evidence="2">The sequence shown here is derived from an EMBL/GenBank/DDBJ whole genome shotgun (WGS) entry which is preliminary data.</text>
</comment>
<gene>
    <name evidence="2" type="ORF">EZ437_13335</name>
</gene>
<feature type="domain" description="Glycosyltransferase 2-like" evidence="1">
    <location>
        <begin position="11"/>
        <end position="164"/>
    </location>
</feature>
<evidence type="ECO:0000259" key="1">
    <source>
        <dbReference type="Pfam" id="PF00535"/>
    </source>
</evidence>
<dbReference type="InterPro" id="IPR050834">
    <property type="entry name" value="Glycosyltransf_2"/>
</dbReference>
<dbReference type="AlphaFoldDB" id="A0A4R0NQU4"/>
<dbReference type="RefSeq" id="WP_131596495.1">
    <property type="nucleotide sequence ID" value="NZ_SJSL01000002.1"/>
</dbReference>
<keyword evidence="2" id="KW-0808">Transferase</keyword>
<evidence type="ECO:0000313" key="2">
    <source>
        <dbReference type="EMBL" id="TCD01695.1"/>
    </source>
</evidence>
<dbReference type="Pfam" id="PF00535">
    <property type="entry name" value="Glycos_transf_2"/>
    <property type="match status" value="1"/>
</dbReference>
<dbReference type="InterPro" id="IPR001173">
    <property type="entry name" value="Glyco_trans_2-like"/>
</dbReference>
<dbReference type="Proteomes" id="UP000293347">
    <property type="component" value="Unassembled WGS sequence"/>
</dbReference>
<dbReference type="Gene3D" id="3.90.550.10">
    <property type="entry name" value="Spore Coat Polysaccharide Biosynthesis Protein SpsA, Chain A"/>
    <property type="match status" value="1"/>
</dbReference>
<name>A0A4R0NQU4_9SPHI</name>
<proteinExistence type="predicted"/>
<reference evidence="2 3" key="1">
    <citation type="submission" date="2019-02" db="EMBL/GenBank/DDBJ databases">
        <title>Pedobacter sp. RP-1-14 sp. nov., isolated from Arctic soil.</title>
        <authorList>
            <person name="Dahal R.H."/>
        </authorList>
    </citation>
    <scope>NUCLEOTIDE SEQUENCE [LARGE SCALE GENOMIC DNA]</scope>
    <source>
        <strain evidence="2 3">RP-1-14</strain>
    </source>
</reference>
<dbReference type="PANTHER" id="PTHR43685:SF2">
    <property type="entry name" value="GLYCOSYLTRANSFERASE 2-LIKE DOMAIN-CONTAINING PROTEIN"/>
    <property type="match status" value="1"/>
</dbReference>
<protein>
    <submittedName>
        <fullName evidence="2">Glycosyltransferase</fullName>
    </submittedName>
</protein>
<dbReference type="PANTHER" id="PTHR43685">
    <property type="entry name" value="GLYCOSYLTRANSFERASE"/>
    <property type="match status" value="1"/>
</dbReference>
<keyword evidence="3" id="KW-1185">Reference proteome</keyword>
<dbReference type="InterPro" id="IPR029044">
    <property type="entry name" value="Nucleotide-diphossugar_trans"/>
</dbReference>
<dbReference type="SUPFAM" id="SSF53448">
    <property type="entry name" value="Nucleotide-diphospho-sugar transferases"/>
    <property type="match status" value="1"/>
</dbReference>
<accession>A0A4R0NQU4</accession>
<organism evidence="2 3">
    <name type="scientific">Pedobacter psychroterrae</name>
    <dbReference type="NCBI Taxonomy" id="2530453"/>
    <lineage>
        <taxon>Bacteria</taxon>
        <taxon>Pseudomonadati</taxon>
        <taxon>Bacteroidota</taxon>
        <taxon>Sphingobacteriia</taxon>
        <taxon>Sphingobacteriales</taxon>
        <taxon>Sphingobacteriaceae</taxon>
        <taxon>Pedobacter</taxon>
    </lineage>
</organism>